<dbReference type="EMBL" id="LT670849">
    <property type="protein sequence ID" value="SHN79326.1"/>
    <property type="molecule type" value="Genomic_DNA"/>
</dbReference>
<dbReference type="SUPFAM" id="SSF54593">
    <property type="entry name" value="Glyoxalase/Bleomycin resistance protein/Dihydroxybiphenyl dioxygenase"/>
    <property type="match status" value="1"/>
</dbReference>
<dbReference type="PROSITE" id="PS51819">
    <property type="entry name" value="VOC"/>
    <property type="match status" value="1"/>
</dbReference>
<gene>
    <name evidence="2" type="ORF">SAMN05444170_3990</name>
</gene>
<name>A0A1M7U8T3_9BRAD</name>
<dbReference type="RefSeq" id="WP_072820305.1">
    <property type="nucleotide sequence ID" value="NZ_LT670849.1"/>
</dbReference>
<sequence>MIDHIYLPVSDLKRSSELYKKMLEPLGIDMPYKFDRLLGFAINGEPGFWLKNGEVAKDLYVAFTAKSADAVRASYKAAIDAGATSIKEPSLRPEWRADYFAANIGDPDGYNIEIAYKPWLYK</sequence>
<evidence type="ECO:0000259" key="1">
    <source>
        <dbReference type="PROSITE" id="PS51819"/>
    </source>
</evidence>
<dbReference type="PANTHER" id="PTHR35006:SF2">
    <property type="entry name" value="GLYOXALASE FAMILY PROTEIN (AFU_ORTHOLOGUE AFUA_5G14830)"/>
    <property type="match status" value="1"/>
</dbReference>
<protein>
    <submittedName>
        <fullName evidence="2">Catechol 2,3-dioxygenase</fullName>
    </submittedName>
</protein>
<dbReference type="InterPro" id="IPR004360">
    <property type="entry name" value="Glyas_Fos-R_dOase_dom"/>
</dbReference>
<proteinExistence type="predicted"/>
<dbReference type="Pfam" id="PF00903">
    <property type="entry name" value="Glyoxalase"/>
    <property type="match status" value="1"/>
</dbReference>
<dbReference type="Proteomes" id="UP000184096">
    <property type="component" value="Chromosome I"/>
</dbReference>
<dbReference type="Gene3D" id="3.10.180.10">
    <property type="entry name" value="2,3-Dihydroxybiphenyl 1,2-Dioxygenase, domain 1"/>
    <property type="match status" value="1"/>
</dbReference>
<dbReference type="OrthoDB" id="9807407at2"/>
<keyword evidence="3" id="KW-1185">Reference proteome</keyword>
<evidence type="ECO:0000313" key="2">
    <source>
        <dbReference type="EMBL" id="SHN79326.1"/>
    </source>
</evidence>
<feature type="domain" description="VOC" evidence="1">
    <location>
        <begin position="1"/>
        <end position="117"/>
    </location>
</feature>
<keyword evidence="2" id="KW-0223">Dioxygenase</keyword>
<dbReference type="PANTHER" id="PTHR35006">
    <property type="entry name" value="GLYOXALASE FAMILY PROTEIN (AFU_ORTHOLOGUE AFUA_5G14830)"/>
    <property type="match status" value="1"/>
</dbReference>
<organism evidence="2 3">
    <name type="scientific">Bradyrhizobium erythrophlei</name>
    <dbReference type="NCBI Taxonomy" id="1437360"/>
    <lineage>
        <taxon>Bacteria</taxon>
        <taxon>Pseudomonadati</taxon>
        <taxon>Pseudomonadota</taxon>
        <taxon>Alphaproteobacteria</taxon>
        <taxon>Hyphomicrobiales</taxon>
        <taxon>Nitrobacteraceae</taxon>
        <taxon>Bradyrhizobium</taxon>
    </lineage>
</organism>
<dbReference type="GO" id="GO:0051213">
    <property type="term" value="F:dioxygenase activity"/>
    <property type="evidence" value="ECO:0007669"/>
    <property type="project" value="UniProtKB-KW"/>
</dbReference>
<reference evidence="3" key="1">
    <citation type="submission" date="2016-11" db="EMBL/GenBank/DDBJ databases">
        <authorList>
            <person name="Varghese N."/>
            <person name="Submissions S."/>
        </authorList>
    </citation>
    <scope>NUCLEOTIDE SEQUENCE [LARGE SCALE GENOMIC DNA]</scope>
    <source>
        <strain evidence="3">GAS401</strain>
    </source>
</reference>
<dbReference type="InterPro" id="IPR037523">
    <property type="entry name" value="VOC_core"/>
</dbReference>
<evidence type="ECO:0000313" key="3">
    <source>
        <dbReference type="Proteomes" id="UP000184096"/>
    </source>
</evidence>
<keyword evidence="2" id="KW-0560">Oxidoreductase</keyword>
<dbReference type="AlphaFoldDB" id="A0A1M7U8T3"/>
<dbReference type="InterPro" id="IPR029068">
    <property type="entry name" value="Glyas_Bleomycin-R_OHBP_Dase"/>
</dbReference>
<accession>A0A1M7U8T3</accession>